<keyword evidence="1" id="KW-0479">Metal-binding</keyword>
<evidence type="ECO:0000313" key="5">
    <source>
        <dbReference type="Proteomes" id="UP001159364"/>
    </source>
</evidence>
<dbReference type="InterPro" id="IPR002048">
    <property type="entry name" value="EF_hand_dom"/>
</dbReference>
<keyword evidence="5" id="KW-1185">Reference proteome</keyword>
<dbReference type="SMART" id="SM00054">
    <property type="entry name" value="EFh"/>
    <property type="match status" value="2"/>
</dbReference>
<proteinExistence type="predicted"/>
<dbReference type="Pfam" id="PF13499">
    <property type="entry name" value="EF-hand_7"/>
    <property type="match status" value="1"/>
</dbReference>
<evidence type="ECO:0000256" key="2">
    <source>
        <dbReference type="ARBA" id="ARBA00022737"/>
    </source>
</evidence>
<dbReference type="InterPro" id="IPR039647">
    <property type="entry name" value="EF_hand_pair_protein_CML-like"/>
</dbReference>
<accession>A0AAV8UB96</accession>
<dbReference type="AlphaFoldDB" id="A0AAV8UB96"/>
<dbReference type="GO" id="GO:0005509">
    <property type="term" value="F:calcium ion binding"/>
    <property type="evidence" value="ECO:0007669"/>
    <property type="project" value="InterPro"/>
</dbReference>
<dbReference type="Proteomes" id="UP001159364">
    <property type="component" value="Linkage Group LG01"/>
</dbReference>
<protein>
    <recommendedName>
        <fullName evidence="3">EF-hand domain-containing protein</fullName>
    </recommendedName>
</protein>
<feature type="domain" description="EF-hand" evidence="3">
    <location>
        <begin position="133"/>
        <end position="168"/>
    </location>
</feature>
<dbReference type="Gene3D" id="1.10.238.10">
    <property type="entry name" value="EF-hand"/>
    <property type="match status" value="1"/>
</dbReference>
<gene>
    <name evidence="4" type="ORF">K2173_020072</name>
</gene>
<comment type="caution">
    <text evidence="4">The sequence shown here is derived from an EMBL/GenBank/DDBJ whole genome shotgun (WGS) entry which is preliminary data.</text>
</comment>
<dbReference type="PANTHER" id="PTHR10891">
    <property type="entry name" value="EF-HAND CALCIUM-BINDING DOMAIN CONTAINING PROTEIN"/>
    <property type="match status" value="1"/>
</dbReference>
<dbReference type="CDD" id="cd00051">
    <property type="entry name" value="EFh"/>
    <property type="match status" value="1"/>
</dbReference>
<organism evidence="4 5">
    <name type="scientific">Erythroxylum novogranatense</name>
    <dbReference type="NCBI Taxonomy" id="1862640"/>
    <lineage>
        <taxon>Eukaryota</taxon>
        <taxon>Viridiplantae</taxon>
        <taxon>Streptophyta</taxon>
        <taxon>Embryophyta</taxon>
        <taxon>Tracheophyta</taxon>
        <taxon>Spermatophyta</taxon>
        <taxon>Magnoliopsida</taxon>
        <taxon>eudicotyledons</taxon>
        <taxon>Gunneridae</taxon>
        <taxon>Pentapetalae</taxon>
        <taxon>rosids</taxon>
        <taxon>fabids</taxon>
        <taxon>Malpighiales</taxon>
        <taxon>Erythroxylaceae</taxon>
        <taxon>Erythroxylum</taxon>
    </lineage>
</organism>
<name>A0AAV8UB96_9ROSI</name>
<dbReference type="InterPro" id="IPR011992">
    <property type="entry name" value="EF-hand-dom_pair"/>
</dbReference>
<sequence>MESIYFYCLIVLQKASVNAQQSSTLLHVLLYIILCNVFLNQVNRIQKLISKVWFFLQSQVRIGCSKASEEKDSPDSSSKNSCFHNKEYPKSLCRKDTKMVMEKLGLFYSPESEGPKEMIGFNELSKLFDETEPSLEEVKDAFDIFDANQKGFIVAEDLQRVLPNLGLKDGIELVNCRNMIKRFDENGDDRIDFNQFVKLMESSFC</sequence>
<evidence type="ECO:0000256" key="1">
    <source>
        <dbReference type="ARBA" id="ARBA00022723"/>
    </source>
</evidence>
<feature type="domain" description="EF-hand" evidence="3">
    <location>
        <begin position="171"/>
        <end position="205"/>
    </location>
</feature>
<dbReference type="FunFam" id="1.10.238.10:FF:000003">
    <property type="entry name" value="Calmodulin A"/>
    <property type="match status" value="1"/>
</dbReference>
<dbReference type="SUPFAM" id="SSF47473">
    <property type="entry name" value="EF-hand"/>
    <property type="match status" value="1"/>
</dbReference>
<evidence type="ECO:0000313" key="4">
    <source>
        <dbReference type="EMBL" id="KAJ8775068.1"/>
    </source>
</evidence>
<reference evidence="4 5" key="1">
    <citation type="submission" date="2021-09" db="EMBL/GenBank/DDBJ databases">
        <title>Genomic insights and catalytic innovation underlie evolution of tropane alkaloids biosynthesis.</title>
        <authorList>
            <person name="Wang Y.-J."/>
            <person name="Tian T."/>
            <person name="Huang J.-P."/>
            <person name="Huang S.-X."/>
        </authorList>
    </citation>
    <scope>NUCLEOTIDE SEQUENCE [LARGE SCALE GENOMIC DNA]</scope>
    <source>
        <strain evidence="4">KIB-2018</strain>
        <tissue evidence="4">Leaf</tissue>
    </source>
</reference>
<dbReference type="PROSITE" id="PS50222">
    <property type="entry name" value="EF_HAND_2"/>
    <property type="match status" value="2"/>
</dbReference>
<keyword evidence="2" id="KW-0677">Repeat</keyword>
<evidence type="ECO:0000259" key="3">
    <source>
        <dbReference type="PROSITE" id="PS50222"/>
    </source>
</evidence>
<dbReference type="EMBL" id="JAIWQS010000001">
    <property type="protein sequence ID" value="KAJ8775068.1"/>
    <property type="molecule type" value="Genomic_DNA"/>
</dbReference>